<evidence type="ECO:0000313" key="3">
    <source>
        <dbReference type="EMBL" id="CAA7060683.1"/>
    </source>
</evidence>
<dbReference type="Pfam" id="PF22486">
    <property type="entry name" value="MATH_2"/>
    <property type="match status" value="1"/>
</dbReference>
<dbReference type="InterPro" id="IPR050804">
    <property type="entry name" value="MCC"/>
</dbReference>
<dbReference type="AlphaFoldDB" id="A0A6D2L8B5"/>
<dbReference type="Proteomes" id="UP000467841">
    <property type="component" value="Unassembled WGS sequence"/>
</dbReference>
<protein>
    <recommendedName>
        <fullName evidence="2">MATH domain-containing protein</fullName>
    </recommendedName>
</protein>
<keyword evidence="1" id="KW-0175">Coiled coil</keyword>
<dbReference type="Gene3D" id="2.60.210.10">
    <property type="entry name" value="Apoptosis, Tumor Necrosis Factor Receptor Associated Protein 2, Chain A"/>
    <property type="match status" value="1"/>
</dbReference>
<dbReference type="InterPro" id="IPR008974">
    <property type="entry name" value="TRAF-like"/>
</dbReference>
<dbReference type="PANTHER" id="PTHR46236">
    <property type="entry name" value="TRAF-LIKE SUPERFAMILY PROTEIN"/>
    <property type="match status" value="1"/>
</dbReference>
<evidence type="ECO:0000259" key="2">
    <source>
        <dbReference type="PROSITE" id="PS50144"/>
    </source>
</evidence>
<feature type="domain" description="MATH" evidence="2">
    <location>
        <begin position="6"/>
        <end position="114"/>
    </location>
</feature>
<dbReference type="PANTHER" id="PTHR46236:SF35">
    <property type="entry name" value="MATH DOMAIN-CONTAINING PROTEIN"/>
    <property type="match status" value="1"/>
</dbReference>
<organism evidence="3 4">
    <name type="scientific">Microthlaspi erraticum</name>
    <dbReference type="NCBI Taxonomy" id="1685480"/>
    <lineage>
        <taxon>Eukaryota</taxon>
        <taxon>Viridiplantae</taxon>
        <taxon>Streptophyta</taxon>
        <taxon>Embryophyta</taxon>
        <taxon>Tracheophyta</taxon>
        <taxon>Spermatophyta</taxon>
        <taxon>Magnoliopsida</taxon>
        <taxon>eudicotyledons</taxon>
        <taxon>Gunneridae</taxon>
        <taxon>Pentapetalae</taxon>
        <taxon>rosids</taxon>
        <taxon>malvids</taxon>
        <taxon>Brassicales</taxon>
        <taxon>Brassicaceae</taxon>
        <taxon>Coluteocarpeae</taxon>
        <taxon>Microthlaspi</taxon>
    </lineage>
</organism>
<dbReference type="EMBL" id="CACVBM020001829">
    <property type="protein sequence ID" value="CAA7060683.1"/>
    <property type="molecule type" value="Genomic_DNA"/>
</dbReference>
<evidence type="ECO:0000256" key="1">
    <source>
        <dbReference type="ARBA" id="ARBA00023054"/>
    </source>
</evidence>
<evidence type="ECO:0000313" key="4">
    <source>
        <dbReference type="Proteomes" id="UP000467841"/>
    </source>
</evidence>
<dbReference type="CDD" id="cd00121">
    <property type="entry name" value="MATH"/>
    <property type="match status" value="1"/>
</dbReference>
<accession>A0A6D2L8B5</accession>
<comment type="caution">
    <text evidence="3">The sequence shown here is derived from an EMBL/GenBank/DDBJ whole genome shotgun (WGS) entry which is preliminary data.</text>
</comment>
<dbReference type="InterPro" id="IPR002083">
    <property type="entry name" value="MATH/TRAF_dom"/>
</dbReference>
<reference evidence="3" key="1">
    <citation type="submission" date="2020-01" db="EMBL/GenBank/DDBJ databases">
        <authorList>
            <person name="Mishra B."/>
        </authorList>
    </citation>
    <scope>NUCLEOTIDE SEQUENCE [LARGE SCALE GENOMIC DNA]</scope>
</reference>
<name>A0A6D2L8B5_9BRAS</name>
<keyword evidence="4" id="KW-1185">Reference proteome</keyword>
<proteinExistence type="predicted"/>
<dbReference type="PROSITE" id="PS50144">
    <property type="entry name" value="MATH"/>
    <property type="match status" value="1"/>
</dbReference>
<dbReference type="SMART" id="SM00061">
    <property type="entry name" value="MATH"/>
    <property type="match status" value="1"/>
</dbReference>
<dbReference type="OrthoDB" id="1084360at2759"/>
<dbReference type="SUPFAM" id="SSF49599">
    <property type="entry name" value="TRAF domain-like"/>
    <property type="match status" value="1"/>
</dbReference>
<gene>
    <name evidence="3" type="ORF">MERR_LOCUS47919</name>
</gene>
<sequence length="218" mass="24484">MEKQGSKKITWVIKNFSSLTAAKIYSDQFELGGCKWHLLADPSGNNVDCLSLFLEVVDFNSLPTGWKRNVKVGLTIVRQHQSCWGYPSMIPLATLHDTNEGFLVNGELMIAAEVDILQVIGTSMESEETDPSKKLKVEHVSSNQDNSVDFRAKIQHLKTGCMNVLLSLTHMLCQTPQELSIDDLGEAEKALAYMKDSGLEVDWLEKKLEEIKEKKKKN</sequence>